<dbReference type="Pfam" id="PF14023">
    <property type="entry name" value="Bestrophin-like"/>
    <property type="match status" value="1"/>
</dbReference>
<reference evidence="2" key="2">
    <citation type="submission" date="2020-09" db="EMBL/GenBank/DDBJ databases">
        <authorList>
            <person name="Sun Q."/>
            <person name="Kim S."/>
        </authorList>
    </citation>
    <scope>NUCLEOTIDE SEQUENCE</scope>
    <source>
        <strain evidence="2">KCTC 42097</strain>
    </source>
</reference>
<keyword evidence="1" id="KW-1133">Transmembrane helix</keyword>
<dbReference type="RefSeq" id="WP_189490718.1">
    <property type="nucleotide sequence ID" value="NZ_BMZO01000008.1"/>
</dbReference>
<accession>A0A8J3DR15</accession>
<keyword evidence="1" id="KW-0812">Transmembrane</keyword>
<dbReference type="AlphaFoldDB" id="A0A8J3DR15"/>
<dbReference type="InterPro" id="IPR025333">
    <property type="entry name" value="DUF4239"/>
</dbReference>
<evidence type="ECO:0000313" key="3">
    <source>
        <dbReference type="Proteomes" id="UP000641137"/>
    </source>
</evidence>
<organism evidence="2 3">
    <name type="scientific">Limoniibacter endophyticus</name>
    <dbReference type="NCBI Taxonomy" id="1565040"/>
    <lineage>
        <taxon>Bacteria</taxon>
        <taxon>Pseudomonadati</taxon>
        <taxon>Pseudomonadota</taxon>
        <taxon>Alphaproteobacteria</taxon>
        <taxon>Hyphomicrobiales</taxon>
        <taxon>Bartonellaceae</taxon>
        <taxon>Limoniibacter</taxon>
    </lineage>
</organism>
<sequence length="251" mass="27734">MTDLALAFMIFAWLAGAAVTAMHFFPKLPQKHRDEETTATVRLVANLFVVMTSLVFGLMINSSKSTFEVINSNVHQYATNLIILDRTLRHSGPTADEARTQLRGYVEMAIENPLRAAHTGLGPDPAGEELDKLGDEISSIISPSTFPHLLEEARQQYRQIVQLRWALVEQSEGRIPLALIAMLVAWLTLIFISYGYRAPHNAMVISAVAASALVLATSLHLILDMDKPFAGLIQVMDDPLRRALAEIRSTS</sequence>
<comment type="caution">
    <text evidence="2">The sequence shown here is derived from an EMBL/GenBank/DDBJ whole genome shotgun (WGS) entry which is preliminary data.</text>
</comment>
<reference evidence="2" key="1">
    <citation type="journal article" date="2014" name="Int. J. Syst. Evol. Microbiol.">
        <title>Complete genome sequence of Corynebacterium casei LMG S-19264T (=DSM 44701T), isolated from a smear-ripened cheese.</title>
        <authorList>
            <consortium name="US DOE Joint Genome Institute (JGI-PGF)"/>
            <person name="Walter F."/>
            <person name="Albersmeier A."/>
            <person name="Kalinowski J."/>
            <person name="Ruckert C."/>
        </authorList>
    </citation>
    <scope>NUCLEOTIDE SEQUENCE</scope>
    <source>
        <strain evidence="2">KCTC 42097</strain>
    </source>
</reference>
<name>A0A8J3DR15_9HYPH</name>
<gene>
    <name evidence="2" type="ORF">GCM10010136_25340</name>
</gene>
<dbReference type="Proteomes" id="UP000641137">
    <property type="component" value="Unassembled WGS sequence"/>
</dbReference>
<evidence type="ECO:0000256" key="1">
    <source>
        <dbReference type="SAM" id="Phobius"/>
    </source>
</evidence>
<keyword evidence="1" id="KW-0472">Membrane</keyword>
<protein>
    <recommendedName>
        <fullName evidence="4">DUF4239 domain-containing protein</fullName>
    </recommendedName>
</protein>
<feature type="transmembrane region" description="Helical" evidence="1">
    <location>
        <begin position="177"/>
        <end position="196"/>
    </location>
</feature>
<dbReference type="EMBL" id="BMZO01000008">
    <property type="protein sequence ID" value="GHC75433.1"/>
    <property type="molecule type" value="Genomic_DNA"/>
</dbReference>
<evidence type="ECO:0000313" key="2">
    <source>
        <dbReference type="EMBL" id="GHC75433.1"/>
    </source>
</evidence>
<evidence type="ECO:0008006" key="4">
    <source>
        <dbReference type="Google" id="ProtNLM"/>
    </source>
</evidence>
<feature type="transmembrane region" description="Helical" evidence="1">
    <location>
        <begin position="41"/>
        <end position="60"/>
    </location>
</feature>
<proteinExistence type="predicted"/>
<feature type="transmembrane region" description="Helical" evidence="1">
    <location>
        <begin position="202"/>
        <end position="223"/>
    </location>
</feature>
<keyword evidence="3" id="KW-1185">Reference proteome</keyword>